<protein>
    <recommendedName>
        <fullName evidence="3">RNA polymerase sigma-70 region 4 domain-containing protein</fullName>
    </recommendedName>
</protein>
<evidence type="ECO:0000313" key="2">
    <source>
        <dbReference type="Proteomes" id="UP000886803"/>
    </source>
</evidence>
<dbReference type="SUPFAM" id="SSF88659">
    <property type="entry name" value="Sigma3 and sigma4 domains of RNA polymerase sigma factors"/>
    <property type="match status" value="1"/>
</dbReference>
<reference evidence="1" key="2">
    <citation type="submission" date="2021-04" db="EMBL/GenBank/DDBJ databases">
        <authorList>
            <person name="Gilroy R."/>
        </authorList>
    </citation>
    <scope>NUCLEOTIDE SEQUENCE</scope>
    <source>
        <strain evidence="1">ChiBcec8-13705</strain>
    </source>
</reference>
<dbReference type="InterPro" id="IPR013324">
    <property type="entry name" value="RNA_pol_sigma_r3/r4-like"/>
</dbReference>
<dbReference type="AlphaFoldDB" id="A0A9D2M5M5"/>
<comment type="caution">
    <text evidence="1">The sequence shown here is derived from an EMBL/GenBank/DDBJ whole genome shotgun (WGS) entry which is preliminary data.</text>
</comment>
<accession>A0A9D2M5M5</accession>
<sequence>MLDDYEFEIIYPLYFKQQSVAEVAKQKQKTRQAINQTKIKALKKLKVAWGGERNKAVL</sequence>
<reference evidence="1" key="1">
    <citation type="journal article" date="2021" name="PeerJ">
        <title>Extensive microbial diversity within the chicken gut microbiome revealed by metagenomics and culture.</title>
        <authorList>
            <person name="Gilroy R."/>
            <person name="Ravi A."/>
            <person name="Getino M."/>
            <person name="Pursley I."/>
            <person name="Horton D.L."/>
            <person name="Alikhan N.F."/>
            <person name="Baker D."/>
            <person name="Gharbi K."/>
            <person name="Hall N."/>
            <person name="Watson M."/>
            <person name="Adriaenssens E.M."/>
            <person name="Foster-Nyarko E."/>
            <person name="Jarju S."/>
            <person name="Secka A."/>
            <person name="Antonio M."/>
            <person name="Oren A."/>
            <person name="Chaudhuri R.R."/>
            <person name="La Ragione R."/>
            <person name="Hildebrand F."/>
            <person name="Pallen M.J."/>
        </authorList>
    </citation>
    <scope>NUCLEOTIDE SEQUENCE</scope>
    <source>
        <strain evidence="1">ChiBcec8-13705</strain>
    </source>
</reference>
<dbReference type="Proteomes" id="UP000886803">
    <property type="component" value="Unassembled WGS sequence"/>
</dbReference>
<proteinExistence type="predicted"/>
<organism evidence="1 2">
    <name type="scientific">Candidatus Gemmiger avicola</name>
    <dbReference type="NCBI Taxonomy" id="2838605"/>
    <lineage>
        <taxon>Bacteria</taxon>
        <taxon>Bacillati</taxon>
        <taxon>Bacillota</taxon>
        <taxon>Clostridia</taxon>
        <taxon>Eubacteriales</taxon>
        <taxon>Gemmiger</taxon>
    </lineage>
</organism>
<name>A0A9D2M5M5_9FIRM</name>
<evidence type="ECO:0008006" key="3">
    <source>
        <dbReference type="Google" id="ProtNLM"/>
    </source>
</evidence>
<evidence type="ECO:0000313" key="1">
    <source>
        <dbReference type="EMBL" id="HJB41677.1"/>
    </source>
</evidence>
<dbReference type="EMBL" id="DWYG01000060">
    <property type="protein sequence ID" value="HJB41677.1"/>
    <property type="molecule type" value="Genomic_DNA"/>
</dbReference>
<gene>
    <name evidence="1" type="ORF">H9945_04190</name>
</gene>